<evidence type="ECO:0000313" key="1">
    <source>
        <dbReference type="EMBL" id="RJQ90883.1"/>
    </source>
</evidence>
<proteinExistence type="predicted"/>
<dbReference type="EMBL" id="QZFV01000031">
    <property type="protein sequence ID" value="RJQ90883.1"/>
    <property type="molecule type" value="Genomic_DNA"/>
</dbReference>
<organism evidence="1 2">
    <name type="scientific">Amycolatopsis panacis</name>
    <dbReference type="NCBI Taxonomy" id="2340917"/>
    <lineage>
        <taxon>Bacteria</taxon>
        <taxon>Bacillati</taxon>
        <taxon>Actinomycetota</taxon>
        <taxon>Actinomycetes</taxon>
        <taxon>Pseudonocardiales</taxon>
        <taxon>Pseudonocardiaceae</taxon>
        <taxon>Amycolatopsis</taxon>
    </lineage>
</organism>
<dbReference type="InterPro" id="IPR011059">
    <property type="entry name" value="Metal-dep_hydrolase_composite"/>
</dbReference>
<dbReference type="AlphaFoldDB" id="A0A419IAW4"/>
<evidence type="ECO:0008006" key="3">
    <source>
        <dbReference type="Google" id="ProtNLM"/>
    </source>
</evidence>
<accession>A0A419IAW4</accession>
<protein>
    <recommendedName>
        <fullName evidence="3">Amidohydrolase 3 domain-containing protein</fullName>
    </recommendedName>
</protein>
<comment type="caution">
    <text evidence="1">The sequence shown here is derived from an EMBL/GenBank/DDBJ whole genome shotgun (WGS) entry which is preliminary data.</text>
</comment>
<gene>
    <name evidence="1" type="ORF">D5S19_02460</name>
</gene>
<evidence type="ECO:0000313" key="2">
    <source>
        <dbReference type="Proteomes" id="UP000285112"/>
    </source>
</evidence>
<sequence length="65" mass="6722">MGTIEPGKRADFVVLDADPLADPAHYRQLTSVVKDGVAIDLARLPEHPVYTAGTPVPGGRAAAVG</sequence>
<reference evidence="1 2" key="1">
    <citation type="submission" date="2018-09" db="EMBL/GenBank/DDBJ databases">
        <title>YIM PH 21725 draft genome.</title>
        <authorList>
            <person name="Miao C."/>
        </authorList>
    </citation>
    <scope>NUCLEOTIDE SEQUENCE [LARGE SCALE GENOMIC DNA]</scope>
    <source>
        <strain evidence="2">YIM PH21725</strain>
    </source>
</reference>
<keyword evidence="2" id="KW-1185">Reference proteome</keyword>
<dbReference type="Proteomes" id="UP000285112">
    <property type="component" value="Unassembled WGS sequence"/>
</dbReference>
<name>A0A419IAW4_9PSEU</name>
<dbReference type="SUPFAM" id="SSF51338">
    <property type="entry name" value="Composite domain of metallo-dependent hydrolases"/>
    <property type="match status" value="1"/>
</dbReference>
<dbReference type="GO" id="GO:0016810">
    <property type="term" value="F:hydrolase activity, acting on carbon-nitrogen (but not peptide) bonds"/>
    <property type="evidence" value="ECO:0007669"/>
    <property type="project" value="InterPro"/>
</dbReference>
<dbReference type="Gene3D" id="2.30.40.10">
    <property type="entry name" value="Urease, subunit C, domain 1"/>
    <property type="match status" value="1"/>
</dbReference>
<dbReference type="OrthoDB" id="3514520at2"/>